<evidence type="ECO:0000313" key="2">
    <source>
        <dbReference type="Proteomes" id="UP000240638"/>
    </source>
</evidence>
<dbReference type="Proteomes" id="UP000240638">
    <property type="component" value="Unassembled WGS sequence"/>
</dbReference>
<sequence length="63" mass="6632">MGVPPAVAVGAEQMTEFVGTAAWATGKPSMAILYSAATRRFGAGIDTAGVERKTDDERKEVFI</sequence>
<accession>A0A2T3XVR5</accession>
<dbReference type="AlphaFoldDB" id="A0A2T3XVR5"/>
<gene>
    <name evidence="1" type="ORF">C9I57_12210</name>
</gene>
<protein>
    <submittedName>
        <fullName evidence="1">Uncharacterized protein</fullName>
    </submittedName>
</protein>
<reference evidence="1 2" key="1">
    <citation type="submission" date="2018-03" db="EMBL/GenBank/DDBJ databases">
        <title>Whole genome analyses suggest that Burkholderia sensu lato contains two further novel genera in the rhizoxinica-symbiotica group Mycetohabitans gen. nov., and Trinickia gen. nov.: implications for the evolution of diazotrophy and nodulation in the Burkholderiaceae.</title>
        <authorList>
            <person name="Estrada De Los Santos P."/>
            <person name="Palmer M."/>
            <person name="Chavez-Ramirez B."/>
            <person name="Steenkamp E.T."/>
            <person name="Hirsch A.M."/>
            <person name="Manyaka P."/>
            <person name="Maluk M."/>
            <person name="Lafos M."/>
            <person name="Crook M."/>
            <person name="Gross E."/>
            <person name="Simon M.F."/>
            <person name="Bueno Dos Reis Junior F."/>
            <person name="Poole P.S."/>
            <person name="Venter S.N."/>
            <person name="James E.K."/>
        </authorList>
    </citation>
    <scope>NUCLEOTIDE SEQUENCE [LARGE SCALE GENOMIC DNA]</scope>
    <source>
        <strain evidence="1 2">JPY-366</strain>
    </source>
</reference>
<dbReference type="EMBL" id="PYUC01000005">
    <property type="protein sequence ID" value="PTB20591.1"/>
    <property type="molecule type" value="Genomic_DNA"/>
</dbReference>
<organism evidence="1 2">
    <name type="scientific">Trinickia symbiotica</name>
    <dbReference type="NCBI Taxonomy" id="863227"/>
    <lineage>
        <taxon>Bacteria</taxon>
        <taxon>Pseudomonadati</taxon>
        <taxon>Pseudomonadota</taxon>
        <taxon>Betaproteobacteria</taxon>
        <taxon>Burkholderiales</taxon>
        <taxon>Burkholderiaceae</taxon>
        <taxon>Trinickia</taxon>
    </lineage>
</organism>
<proteinExistence type="predicted"/>
<evidence type="ECO:0000313" key="1">
    <source>
        <dbReference type="EMBL" id="PTB20591.1"/>
    </source>
</evidence>
<comment type="caution">
    <text evidence="1">The sequence shown here is derived from an EMBL/GenBank/DDBJ whole genome shotgun (WGS) entry which is preliminary data.</text>
</comment>
<name>A0A2T3XVR5_9BURK</name>